<sequence length="60" mass="6218">MKLNTTTTLALLLLLLLASSSLQVSMAGSVAVMCSGSNTGSELKVENCGIQKYNLLSIVS</sequence>
<evidence type="ECO:0000313" key="2">
    <source>
        <dbReference type="EnsemblPlants" id="OGLUM03G34730.1"/>
    </source>
</evidence>
<name>A0A0D9ZDH6_9ORYZ</name>
<keyword evidence="3" id="KW-1185">Reference proteome</keyword>
<reference evidence="2" key="1">
    <citation type="submission" date="2015-04" db="UniProtKB">
        <authorList>
            <consortium name="EnsemblPlants"/>
        </authorList>
    </citation>
    <scope>IDENTIFICATION</scope>
</reference>
<proteinExistence type="predicted"/>
<keyword evidence="1" id="KW-0732">Signal</keyword>
<dbReference type="HOGENOM" id="CLU_2945473_0_0_1"/>
<dbReference type="Gramene" id="OGLUM03G34730.1">
    <property type="protein sequence ID" value="OGLUM03G34730.1"/>
    <property type="gene ID" value="OGLUM03G34730"/>
</dbReference>
<dbReference type="Proteomes" id="UP000026961">
    <property type="component" value="Chromosome 3"/>
</dbReference>
<reference evidence="2" key="2">
    <citation type="submission" date="2018-05" db="EMBL/GenBank/DDBJ databases">
        <title>OgluRS3 (Oryza glumaepatula Reference Sequence Version 3).</title>
        <authorList>
            <person name="Zhang J."/>
            <person name="Kudrna D."/>
            <person name="Lee S."/>
            <person name="Talag J."/>
            <person name="Welchert J."/>
            <person name="Wing R.A."/>
        </authorList>
    </citation>
    <scope>NUCLEOTIDE SEQUENCE [LARGE SCALE GENOMIC DNA]</scope>
</reference>
<dbReference type="EnsemblPlants" id="OGLUM03G34730.1">
    <property type="protein sequence ID" value="OGLUM03G34730.1"/>
    <property type="gene ID" value="OGLUM03G34730"/>
</dbReference>
<feature type="signal peptide" evidence="1">
    <location>
        <begin position="1"/>
        <end position="27"/>
    </location>
</feature>
<feature type="chain" id="PRO_5002352477" evidence="1">
    <location>
        <begin position="28"/>
        <end position="60"/>
    </location>
</feature>
<evidence type="ECO:0000313" key="3">
    <source>
        <dbReference type="Proteomes" id="UP000026961"/>
    </source>
</evidence>
<accession>A0A0D9ZDH6</accession>
<dbReference type="AlphaFoldDB" id="A0A0D9ZDH6"/>
<organism evidence="2">
    <name type="scientific">Oryza glumipatula</name>
    <dbReference type="NCBI Taxonomy" id="40148"/>
    <lineage>
        <taxon>Eukaryota</taxon>
        <taxon>Viridiplantae</taxon>
        <taxon>Streptophyta</taxon>
        <taxon>Embryophyta</taxon>
        <taxon>Tracheophyta</taxon>
        <taxon>Spermatophyta</taxon>
        <taxon>Magnoliopsida</taxon>
        <taxon>Liliopsida</taxon>
        <taxon>Poales</taxon>
        <taxon>Poaceae</taxon>
        <taxon>BOP clade</taxon>
        <taxon>Oryzoideae</taxon>
        <taxon>Oryzeae</taxon>
        <taxon>Oryzinae</taxon>
        <taxon>Oryza</taxon>
    </lineage>
</organism>
<evidence type="ECO:0000256" key="1">
    <source>
        <dbReference type="SAM" id="SignalP"/>
    </source>
</evidence>
<protein>
    <submittedName>
        <fullName evidence="2">Uncharacterized protein</fullName>
    </submittedName>
</protein>